<name>A0A4Q1CAE3_9BACT</name>
<proteinExistence type="predicted"/>
<gene>
    <name evidence="7" type="ORF">ESB00_08090</name>
</gene>
<feature type="transmembrane region" description="Helical" evidence="5">
    <location>
        <begin position="316"/>
        <end position="337"/>
    </location>
</feature>
<reference evidence="7 8" key="1">
    <citation type="submission" date="2019-01" db="EMBL/GenBank/DDBJ databases">
        <title>Lacunisphaera sp. strain TWA-58.</title>
        <authorList>
            <person name="Chen W.-M."/>
        </authorList>
    </citation>
    <scope>NUCLEOTIDE SEQUENCE [LARGE SCALE GENOMIC DNA]</scope>
    <source>
        <strain evidence="7 8">TWA-58</strain>
    </source>
</reference>
<comment type="subcellular location">
    <subcellularLocation>
        <location evidence="1">Membrane</location>
        <topology evidence="1">Multi-pass membrane protein</topology>
    </subcellularLocation>
</comment>
<dbReference type="SUPFAM" id="SSF103473">
    <property type="entry name" value="MFS general substrate transporter"/>
    <property type="match status" value="1"/>
</dbReference>
<keyword evidence="8" id="KW-1185">Reference proteome</keyword>
<feature type="transmembrane region" description="Helical" evidence="5">
    <location>
        <begin position="349"/>
        <end position="366"/>
    </location>
</feature>
<dbReference type="AlphaFoldDB" id="A0A4Q1CAE3"/>
<dbReference type="EMBL" id="SDHX01000001">
    <property type="protein sequence ID" value="RXK55832.1"/>
    <property type="molecule type" value="Genomic_DNA"/>
</dbReference>
<dbReference type="Gene3D" id="1.20.1250.20">
    <property type="entry name" value="MFS general substrate transporter like domains"/>
    <property type="match status" value="2"/>
</dbReference>
<dbReference type="GO" id="GO:0016020">
    <property type="term" value="C:membrane"/>
    <property type="evidence" value="ECO:0007669"/>
    <property type="project" value="UniProtKB-SubCell"/>
</dbReference>
<dbReference type="InterPro" id="IPR036259">
    <property type="entry name" value="MFS_trans_sf"/>
</dbReference>
<dbReference type="Pfam" id="PF07690">
    <property type="entry name" value="MFS_1"/>
    <property type="match status" value="1"/>
</dbReference>
<feature type="transmembrane region" description="Helical" evidence="5">
    <location>
        <begin position="402"/>
        <end position="425"/>
    </location>
</feature>
<feature type="transmembrane region" description="Helical" evidence="5">
    <location>
        <begin position="213"/>
        <end position="233"/>
    </location>
</feature>
<feature type="transmembrane region" description="Helical" evidence="5">
    <location>
        <begin position="93"/>
        <end position="113"/>
    </location>
</feature>
<comment type="caution">
    <text evidence="7">The sequence shown here is derived from an EMBL/GenBank/DDBJ whole genome shotgun (WGS) entry which is preliminary data.</text>
</comment>
<dbReference type="InterPro" id="IPR020846">
    <property type="entry name" value="MFS_dom"/>
</dbReference>
<evidence type="ECO:0000256" key="2">
    <source>
        <dbReference type="ARBA" id="ARBA00022692"/>
    </source>
</evidence>
<evidence type="ECO:0000256" key="5">
    <source>
        <dbReference type="SAM" id="Phobius"/>
    </source>
</evidence>
<keyword evidence="3 5" id="KW-1133">Transmembrane helix</keyword>
<accession>A0A4Q1CAE3</accession>
<dbReference type="PROSITE" id="PS50850">
    <property type="entry name" value="MFS"/>
    <property type="match status" value="1"/>
</dbReference>
<evidence type="ECO:0000313" key="7">
    <source>
        <dbReference type="EMBL" id="RXK55832.1"/>
    </source>
</evidence>
<dbReference type="GO" id="GO:0015134">
    <property type="term" value="F:hexuronate transmembrane transporter activity"/>
    <property type="evidence" value="ECO:0007669"/>
    <property type="project" value="TreeGrafter"/>
</dbReference>
<dbReference type="PANTHER" id="PTHR11662:SF285">
    <property type="entry name" value="HEXURONATE TRANSPORTER"/>
    <property type="match status" value="1"/>
</dbReference>
<protein>
    <submittedName>
        <fullName evidence="7">MFS transporter</fullName>
    </submittedName>
</protein>
<organism evidence="7 8">
    <name type="scientific">Oleiharenicola lentus</name>
    <dbReference type="NCBI Taxonomy" id="2508720"/>
    <lineage>
        <taxon>Bacteria</taxon>
        <taxon>Pseudomonadati</taxon>
        <taxon>Verrucomicrobiota</taxon>
        <taxon>Opitutia</taxon>
        <taxon>Opitutales</taxon>
        <taxon>Opitutaceae</taxon>
        <taxon>Oleiharenicola</taxon>
    </lineage>
</organism>
<dbReference type="OrthoDB" id="9773404at2"/>
<evidence type="ECO:0000259" key="6">
    <source>
        <dbReference type="PROSITE" id="PS50850"/>
    </source>
</evidence>
<dbReference type="CDD" id="cd17319">
    <property type="entry name" value="MFS_ExuT_GudP_like"/>
    <property type="match status" value="1"/>
</dbReference>
<evidence type="ECO:0000256" key="4">
    <source>
        <dbReference type="ARBA" id="ARBA00023136"/>
    </source>
</evidence>
<dbReference type="InterPro" id="IPR050382">
    <property type="entry name" value="MFS_Na/Anion_cotransporter"/>
</dbReference>
<keyword evidence="2 5" id="KW-0812">Transmembrane</keyword>
<evidence type="ECO:0000256" key="3">
    <source>
        <dbReference type="ARBA" id="ARBA00022989"/>
    </source>
</evidence>
<dbReference type="PANTHER" id="PTHR11662">
    <property type="entry name" value="SOLUTE CARRIER FAMILY 17"/>
    <property type="match status" value="1"/>
</dbReference>
<evidence type="ECO:0000256" key="1">
    <source>
        <dbReference type="ARBA" id="ARBA00004141"/>
    </source>
</evidence>
<dbReference type="Proteomes" id="UP000290218">
    <property type="component" value="Unassembled WGS sequence"/>
</dbReference>
<feature type="transmembrane region" description="Helical" evidence="5">
    <location>
        <begin position="125"/>
        <end position="143"/>
    </location>
</feature>
<feature type="transmembrane region" description="Helical" evidence="5">
    <location>
        <begin position="274"/>
        <end position="296"/>
    </location>
</feature>
<dbReference type="PIRSF" id="PIRSF002808">
    <property type="entry name" value="Hexose_phosphate_transp"/>
    <property type="match status" value="1"/>
</dbReference>
<keyword evidence="4 5" id="KW-0472">Membrane</keyword>
<sequence>MPRAAPPRPPRDLLPWADEISSGKIAGPSFRCRGARQVTQPPCTISSSPSKIRGLRWYIVALLALASELNYLDRQALSVLAQTIQDELGFTTIEYSYITSAFLASYTVMYLVSGRLVDWLGSRKSFSIFVTGWSIATILHFFARSPFHFAACRFLLGATEPANFPAGVKAVSEWFPMRERALAVGLFNAGTAIGAGLAAPVVSVIALTLGWRWAFVITGGLGFLWVIVWHFAYRLPPEHPRLSDEEKTLILDGRAAGAPPVPMLAWSKILRMRATWACVFARMLTDPVTYLFVFWTPKYLQEVQGFDLKDIGKFSWIPFVALALGNIAGGLVPNRLVRLGWTVNRARMSVMLLASLAMPVLCFSITRATVPAIALTCISLAMFCHAAWANMTLPAEILPSNAIGSVTGLAGALGGVMGIVTQTAIGWTVQNLSFTPVFAVAAFMHLSALIGVKLLIGKISQRPPEADAPTSA</sequence>
<evidence type="ECO:0000313" key="8">
    <source>
        <dbReference type="Proteomes" id="UP000290218"/>
    </source>
</evidence>
<feature type="transmembrane region" description="Helical" evidence="5">
    <location>
        <begin position="372"/>
        <end position="390"/>
    </location>
</feature>
<dbReference type="InterPro" id="IPR011701">
    <property type="entry name" value="MFS"/>
</dbReference>
<feature type="transmembrane region" description="Helical" evidence="5">
    <location>
        <begin position="182"/>
        <end position="207"/>
    </location>
</feature>
<feature type="domain" description="Major facilitator superfamily (MFS) profile" evidence="6">
    <location>
        <begin position="59"/>
        <end position="460"/>
    </location>
</feature>
<dbReference type="InterPro" id="IPR000849">
    <property type="entry name" value="Sugar_P_transporter"/>
</dbReference>
<feature type="transmembrane region" description="Helical" evidence="5">
    <location>
        <begin position="437"/>
        <end position="456"/>
    </location>
</feature>